<evidence type="ECO:0000256" key="1">
    <source>
        <dbReference type="SAM" id="MobiDB-lite"/>
    </source>
</evidence>
<dbReference type="EMBL" id="WSZM01000106">
    <property type="protein sequence ID" value="KAF4042101.1"/>
    <property type="molecule type" value="Genomic_DNA"/>
</dbReference>
<dbReference type="EMBL" id="JAACNO010001745">
    <property type="protein sequence ID" value="KAF4137839.1"/>
    <property type="molecule type" value="Genomic_DNA"/>
</dbReference>
<comment type="caution">
    <text evidence="2">The sequence shown here is derived from an EMBL/GenBank/DDBJ whole genome shotgun (WGS) entry which is preliminary data.</text>
</comment>
<organism evidence="2 4">
    <name type="scientific">Phytophthora infestans</name>
    <name type="common">Potato late blight agent</name>
    <name type="synonym">Botrytis infestans</name>
    <dbReference type="NCBI Taxonomy" id="4787"/>
    <lineage>
        <taxon>Eukaryota</taxon>
        <taxon>Sar</taxon>
        <taxon>Stramenopiles</taxon>
        <taxon>Oomycota</taxon>
        <taxon>Peronosporomycetes</taxon>
        <taxon>Peronosporales</taxon>
        <taxon>Peronosporaceae</taxon>
        <taxon>Phytophthora</taxon>
    </lineage>
</organism>
<evidence type="ECO:0000313" key="2">
    <source>
        <dbReference type="EMBL" id="KAF4042101.1"/>
    </source>
</evidence>
<dbReference type="Proteomes" id="UP000704712">
    <property type="component" value="Unassembled WGS sequence"/>
</dbReference>
<gene>
    <name evidence="2" type="ORF">GN244_ATG05466</name>
    <name evidence="3" type="ORF">GN958_ATG12792</name>
</gene>
<dbReference type="AlphaFoldDB" id="A0A833TJX7"/>
<feature type="region of interest" description="Disordered" evidence="1">
    <location>
        <begin position="38"/>
        <end position="102"/>
    </location>
</feature>
<evidence type="ECO:0000313" key="4">
    <source>
        <dbReference type="Proteomes" id="UP000602510"/>
    </source>
</evidence>
<sequence>MASRPQDKSKIKEIKKTGFVHATLNLMKLMLKMLKRALESPGRAPAPEQSDSSSDEDDDKLESDSKTETPTTESSRKASPKPPGHEQRAAKIKRIRGGRGKS</sequence>
<dbReference type="Proteomes" id="UP000602510">
    <property type="component" value="Unassembled WGS sequence"/>
</dbReference>
<name>A0A833TJX7_PHYIN</name>
<keyword evidence="4" id="KW-1185">Reference proteome</keyword>
<reference evidence="2" key="1">
    <citation type="submission" date="2020-04" db="EMBL/GenBank/DDBJ databases">
        <title>Hybrid Assembly of Korean Phytophthora infestans isolates.</title>
        <authorList>
            <person name="Prokchorchik M."/>
            <person name="Lee Y."/>
            <person name="Seo J."/>
            <person name="Cho J.-H."/>
            <person name="Park Y.-E."/>
            <person name="Jang D.-C."/>
            <person name="Im J.-S."/>
            <person name="Choi J.-G."/>
            <person name="Park H.-J."/>
            <person name="Lee G.-B."/>
            <person name="Lee Y.-G."/>
            <person name="Hong S.-Y."/>
            <person name="Cho K."/>
            <person name="Sohn K.H."/>
        </authorList>
    </citation>
    <scope>NUCLEOTIDE SEQUENCE</scope>
    <source>
        <strain evidence="2">KR_1_A1</strain>
        <strain evidence="3">KR_2_A2</strain>
    </source>
</reference>
<protein>
    <submittedName>
        <fullName evidence="2">Uncharacterized protein</fullName>
    </submittedName>
</protein>
<feature type="compositionally biased region" description="Basic residues" evidence="1">
    <location>
        <begin position="90"/>
        <end position="102"/>
    </location>
</feature>
<proteinExistence type="predicted"/>
<accession>A0A833TJX7</accession>
<evidence type="ECO:0000313" key="3">
    <source>
        <dbReference type="EMBL" id="KAF4137839.1"/>
    </source>
</evidence>